<dbReference type="AlphaFoldDB" id="A0AAV4THZ5"/>
<evidence type="ECO:0000256" key="7">
    <source>
        <dbReference type="ARBA" id="ARBA00023242"/>
    </source>
</evidence>
<evidence type="ECO:0000259" key="10">
    <source>
        <dbReference type="PROSITE" id="PS50102"/>
    </source>
</evidence>
<keyword evidence="12" id="KW-1185">Reference proteome</keyword>
<keyword evidence="7" id="KW-0539">Nucleus</keyword>
<dbReference type="EMBL" id="BPLQ01009532">
    <property type="protein sequence ID" value="GIY44522.1"/>
    <property type="molecule type" value="Genomic_DNA"/>
</dbReference>
<keyword evidence="5" id="KW-0010">Activator</keyword>
<dbReference type="InterPro" id="IPR035979">
    <property type="entry name" value="RBD_domain_sf"/>
</dbReference>
<dbReference type="PROSITE" id="PS50102">
    <property type="entry name" value="RRM"/>
    <property type="match status" value="1"/>
</dbReference>
<dbReference type="InterPro" id="IPR012677">
    <property type="entry name" value="Nucleotide-bd_a/b_plait_sf"/>
</dbReference>
<keyword evidence="4" id="KW-0805">Transcription regulation</keyword>
<evidence type="ECO:0000313" key="11">
    <source>
        <dbReference type="EMBL" id="GIY44522.1"/>
    </source>
</evidence>
<feature type="region of interest" description="Disordered" evidence="9">
    <location>
        <begin position="674"/>
        <end position="701"/>
    </location>
</feature>
<dbReference type="Pfam" id="PF00076">
    <property type="entry name" value="RRM_1"/>
    <property type="match status" value="1"/>
</dbReference>
<evidence type="ECO:0000256" key="6">
    <source>
        <dbReference type="ARBA" id="ARBA00023163"/>
    </source>
</evidence>
<dbReference type="InterPro" id="IPR034605">
    <property type="entry name" value="PGC-1"/>
</dbReference>
<feature type="region of interest" description="Disordered" evidence="9">
    <location>
        <begin position="229"/>
        <end position="278"/>
    </location>
</feature>
<comment type="subcellular location">
    <subcellularLocation>
        <location evidence="1">Nucleus</location>
    </subcellularLocation>
</comment>
<sequence length="852" mass="96977">MRQNQGSCDFIIPQNQVREHLQILSTGPKREQKFAKDETENRRVPILKINLRQRTVCEVKRADYLNQTVASKNQDDEDKNISSSERIFRKFANSTSGKKVTEHIIPNFVQSSKTKVLSSTKNVGLKSLVENTDVKKKRQSENLNDFSVSELNESLSERKDKKRKLSISESGLQEPHHDIIDSSKSNSNELVKYIGNCNSVKKGTENISSVHTFRNEILNKTAVVKSSKLNDSNIGGNEKIQKRKTSNFSDSELQKSISEGKQKKRKRNNSGSNFKKSPLQVQQCSKVVPPNFYISSDLKIEKLDFTKKCDEMEKFIKNKRSVIPISRNEVSHNFIENVAVETSFLINWDHNYSSSDFHKSSTKFKPYSVKINDHAGNVKEICDKYMNNYIEYKKEKYINEEYTDEKLVHFPQLSDIEIYFKQDLPDIGTLLCPINIDSCLQMGVSHQEEVTTSESETSSLQMGVSHQEEVTSASETSCLSNDIFLNIKNLPLEFVIHKFLFSDCLFDLKYFLKENNHSSSMPVKKSTFHRPVVKIHCNTANAINNKSENVVKGQSIIQNGKQLVNTNKPVVLNVCTYDKISAKNKQATYIGNSAVHAQTNKKPAVNTDNNVNGQATYKRAINIGKSNVNDQTDIKQTVNRATCNVKTALKKTSSFDMRAYLSLPQPNLNFKISKKSATSNAKTSPLENKISRSPSNQLNPEQVGFGIKEKEKDNTCKERCTVYVGNIPLGYTEDDLRQRFEQFGKIKNIHLKPRKNYGFVIYSSQKEAALAIDSGNKGYQEKLKISFGGRREFVGTDYTDLDGYVARNEENKHILNYRARDESEGDYELLLNQELKKRGLNRFSSSKLTKKN</sequence>
<feature type="domain" description="RRM" evidence="10">
    <location>
        <begin position="720"/>
        <end position="790"/>
    </location>
</feature>
<dbReference type="PANTHER" id="PTHR15528">
    <property type="entry name" value="PEROXISOME PROLIFERATOR ACTIVATED RECEPTOR GAMMA COACTIVATOR 1 PGC-1 -RELATED"/>
    <property type="match status" value="1"/>
</dbReference>
<evidence type="ECO:0000256" key="4">
    <source>
        <dbReference type="ARBA" id="ARBA00023015"/>
    </source>
</evidence>
<dbReference type="GO" id="GO:0045944">
    <property type="term" value="P:positive regulation of transcription by RNA polymerase II"/>
    <property type="evidence" value="ECO:0007669"/>
    <property type="project" value="TreeGrafter"/>
</dbReference>
<dbReference type="GO" id="GO:0003723">
    <property type="term" value="F:RNA binding"/>
    <property type="evidence" value="ECO:0007669"/>
    <property type="project" value="UniProtKB-UniRule"/>
</dbReference>
<name>A0AAV4THZ5_9ARAC</name>
<dbReference type="Gene3D" id="3.30.70.330">
    <property type="match status" value="1"/>
</dbReference>
<dbReference type="InterPro" id="IPR000504">
    <property type="entry name" value="RRM_dom"/>
</dbReference>
<dbReference type="SUPFAM" id="SSF54928">
    <property type="entry name" value="RNA-binding domain, RBD"/>
    <property type="match status" value="1"/>
</dbReference>
<evidence type="ECO:0000313" key="12">
    <source>
        <dbReference type="Proteomes" id="UP001054837"/>
    </source>
</evidence>
<dbReference type="PANTHER" id="PTHR15528:SF11">
    <property type="entry name" value="FI18188P1"/>
    <property type="match status" value="1"/>
</dbReference>
<evidence type="ECO:0000256" key="1">
    <source>
        <dbReference type="ARBA" id="ARBA00004123"/>
    </source>
</evidence>
<proteinExistence type="predicted"/>
<dbReference type="SMART" id="SM00360">
    <property type="entry name" value="RRM"/>
    <property type="match status" value="1"/>
</dbReference>
<evidence type="ECO:0000256" key="2">
    <source>
        <dbReference type="ARBA" id="ARBA00022553"/>
    </source>
</evidence>
<keyword evidence="2" id="KW-0597">Phosphoprotein</keyword>
<feature type="region of interest" description="Disordered" evidence="9">
    <location>
        <begin position="157"/>
        <end position="184"/>
    </location>
</feature>
<reference evidence="11 12" key="1">
    <citation type="submission" date="2021-06" db="EMBL/GenBank/DDBJ databases">
        <title>Caerostris darwini draft genome.</title>
        <authorList>
            <person name="Kono N."/>
            <person name="Arakawa K."/>
        </authorList>
    </citation>
    <scope>NUCLEOTIDE SEQUENCE [LARGE SCALE GENOMIC DNA]</scope>
</reference>
<feature type="compositionally biased region" description="Low complexity" evidence="9">
    <location>
        <begin position="675"/>
        <end position="684"/>
    </location>
</feature>
<dbReference type="GO" id="GO:0003712">
    <property type="term" value="F:transcription coregulator activity"/>
    <property type="evidence" value="ECO:0007669"/>
    <property type="project" value="InterPro"/>
</dbReference>
<feature type="compositionally biased region" description="Polar residues" evidence="9">
    <location>
        <begin position="269"/>
        <end position="278"/>
    </location>
</feature>
<comment type="caution">
    <text evidence="11">The sequence shown here is derived from an EMBL/GenBank/DDBJ whole genome shotgun (WGS) entry which is preliminary data.</text>
</comment>
<organism evidence="11 12">
    <name type="scientific">Caerostris darwini</name>
    <dbReference type="NCBI Taxonomy" id="1538125"/>
    <lineage>
        <taxon>Eukaryota</taxon>
        <taxon>Metazoa</taxon>
        <taxon>Ecdysozoa</taxon>
        <taxon>Arthropoda</taxon>
        <taxon>Chelicerata</taxon>
        <taxon>Arachnida</taxon>
        <taxon>Araneae</taxon>
        <taxon>Araneomorphae</taxon>
        <taxon>Entelegynae</taxon>
        <taxon>Araneoidea</taxon>
        <taxon>Araneidae</taxon>
        <taxon>Caerostris</taxon>
    </lineage>
</organism>
<evidence type="ECO:0000256" key="3">
    <source>
        <dbReference type="ARBA" id="ARBA00022884"/>
    </source>
</evidence>
<feature type="compositionally biased region" description="Polar residues" evidence="9">
    <location>
        <begin position="691"/>
        <end position="700"/>
    </location>
</feature>
<feature type="compositionally biased region" description="Polar residues" evidence="9">
    <location>
        <begin position="246"/>
        <end position="259"/>
    </location>
</feature>
<dbReference type="GO" id="GO:0005634">
    <property type="term" value="C:nucleus"/>
    <property type="evidence" value="ECO:0007669"/>
    <property type="project" value="UniProtKB-SubCell"/>
</dbReference>
<evidence type="ECO:0000256" key="9">
    <source>
        <dbReference type="SAM" id="MobiDB-lite"/>
    </source>
</evidence>
<evidence type="ECO:0000256" key="8">
    <source>
        <dbReference type="PROSITE-ProRule" id="PRU00176"/>
    </source>
</evidence>
<protein>
    <submittedName>
        <fullName evidence="11">RRM domain-containing protein</fullName>
    </submittedName>
</protein>
<keyword evidence="3 8" id="KW-0694">RNA-binding</keyword>
<gene>
    <name evidence="11" type="primary">AVEN_144377_1</name>
    <name evidence="11" type="ORF">CDAR_67731</name>
</gene>
<accession>A0AAV4THZ5</accession>
<dbReference type="Proteomes" id="UP001054837">
    <property type="component" value="Unassembled WGS sequence"/>
</dbReference>
<keyword evidence="6" id="KW-0804">Transcription</keyword>
<evidence type="ECO:0000256" key="5">
    <source>
        <dbReference type="ARBA" id="ARBA00023159"/>
    </source>
</evidence>